<dbReference type="InterPro" id="IPR051083">
    <property type="entry name" value="GrpII_Intron_Splice-Mob/Def"/>
</dbReference>
<gene>
    <name evidence="3" type="ORF">GCM10011425_28080</name>
</gene>
<dbReference type="PANTHER" id="PTHR34047:SF8">
    <property type="entry name" value="PROTEIN YKFC"/>
    <property type="match status" value="1"/>
</dbReference>
<dbReference type="RefSeq" id="WP_188417713.1">
    <property type="nucleotide sequence ID" value="NZ_BMDO01000008.1"/>
</dbReference>
<dbReference type="Proteomes" id="UP000662074">
    <property type="component" value="Unassembled WGS sequence"/>
</dbReference>
<evidence type="ECO:0000259" key="2">
    <source>
        <dbReference type="PROSITE" id="PS50878"/>
    </source>
</evidence>
<evidence type="ECO:0000313" key="3">
    <source>
        <dbReference type="EMBL" id="GGI51596.1"/>
    </source>
</evidence>
<dbReference type="SUPFAM" id="SSF56672">
    <property type="entry name" value="DNA/RNA polymerases"/>
    <property type="match status" value="1"/>
</dbReference>
<dbReference type="CDD" id="cd01651">
    <property type="entry name" value="RT_G2_intron"/>
    <property type="match status" value="1"/>
</dbReference>
<comment type="similarity">
    <text evidence="1">Belongs to the bacterial reverse transcriptase family.</text>
</comment>
<dbReference type="AlphaFoldDB" id="A0A917JCJ6"/>
<dbReference type="PANTHER" id="PTHR34047">
    <property type="entry name" value="NUCLEAR INTRON MATURASE 1, MITOCHONDRIAL-RELATED"/>
    <property type="match status" value="1"/>
</dbReference>
<dbReference type="PROSITE" id="PS50878">
    <property type="entry name" value="RT_POL"/>
    <property type="match status" value="1"/>
</dbReference>
<accession>A0A917JCJ6</accession>
<reference evidence="3" key="2">
    <citation type="submission" date="2020-09" db="EMBL/GenBank/DDBJ databases">
        <authorList>
            <person name="Sun Q."/>
            <person name="Sedlacek I."/>
        </authorList>
    </citation>
    <scope>NUCLEOTIDE SEQUENCE</scope>
    <source>
        <strain evidence="3">CCM 8711</strain>
    </source>
</reference>
<sequence length="464" mass="51805">MNKSNQRSRGPSQVTIKSFATHLDKHLERLSKSLVDGTFKFSAVRGATLSKKAGKPATALNAADAEIERLNNLRPLRIPDIQDRIIHKALAIRLEALLSETFKLGNECSFAYQSKIGVEHAIVQLGLYYKMGYKYILEADIVKFFDNVVAEDVLKKVKVALPDTTIDKLLDGALKQELSNVEELMSKKVYEKYFQDSENGIPQGNALSPLLANIYLSDFDQRMLEGGYKMVRYADDFIILCKSIDDAKSAYELAKEELEGKLGLTLHPLREIKGEGEKASMIKDPRQHKFNFLSIKFDGTSFTVEDGKVASIVGKLKTLACREDCNALYPHEKVGLFQALKKVSNALEGWIASYAFVNCDVQVAELDNHVNIQLSRLFESYGFELKPSKLRKTAIKGHAKKPLGLTPAQRELSGLPSCISTLEKARRNRLPLNDLLDTLIKQGITNIKNYKSEGDTATEKKSGL</sequence>
<keyword evidence="4" id="KW-1185">Reference proteome</keyword>
<evidence type="ECO:0000313" key="4">
    <source>
        <dbReference type="Proteomes" id="UP000662074"/>
    </source>
</evidence>
<proteinExistence type="inferred from homology"/>
<dbReference type="InterPro" id="IPR043502">
    <property type="entry name" value="DNA/RNA_pol_sf"/>
</dbReference>
<comment type="caution">
    <text evidence="3">The sequence shown here is derived from an EMBL/GenBank/DDBJ whole genome shotgun (WGS) entry which is preliminary data.</text>
</comment>
<dbReference type="EMBL" id="BMDO01000008">
    <property type="protein sequence ID" value="GGI51596.1"/>
    <property type="molecule type" value="Genomic_DNA"/>
</dbReference>
<dbReference type="InterPro" id="IPR000477">
    <property type="entry name" value="RT_dom"/>
</dbReference>
<organism evidence="3 4">
    <name type="scientific">Mucilaginibacter galii</name>
    <dbReference type="NCBI Taxonomy" id="2005073"/>
    <lineage>
        <taxon>Bacteria</taxon>
        <taxon>Pseudomonadati</taxon>
        <taxon>Bacteroidota</taxon>
        <taxon>Sphingobacteriia</taxon>
        <taxon>Sphingobacteriales</taxon>
        <taxon>Sphingobacteriaceae</taxon>
        <taxon>Mucilaginibacter</taxon>
    </lineage>
</organism>
<name>A0A917JCJ6_9SPHI</name>
<feature type="domain" description="Reverse transcriptase" evidence="2">
    <location>
        <begin position="1"/>
        <end position="297"/>
    </location>
</feature>
<evidence type="ECO:0000256" key="1">
    <source>
        <dbReference type="ARBA" id="ARBA00034120"/>
    </source>
</evidence>
<reference evidence="3" key="1">
    <citation type="journal article" date="2014" name="Int. J. Syst. Evol. Microbiol.">
        <title>Complete genome sequence of Corynebacterium casei LMG S-19264T (=DSM 44701T), isolated from a smear-ripened cheese.</title>
        <authorList>
            <consortium name="US DOE Joint Genome Institute (JGI-PGF)"/>
            <person name="Walter F."/>
            <person name="Albersmeier A."/>
            <person name="Kalinowski J."/>
            <person name="Ruckert C."/>
        </authorList>
    </citation>
    <scope>NUCLEOTIDE SEQUENCE</scope>
    <source>
        <strain evidence="3">CCM 8711</strain>
    </source>
</reference>
<dbReference type="Pfam" id="PF00078">
    <property type="entry name" value="RVT_1"/>
    <property type="match status" value="1"/>
</dbReference>
<protein>
    <recommendedName>
        <fullName evidence="2">Reverse transcriptase domain-containing protein</fullName>
    </recommendedName>
</protein>